<dbReference type="Pfam" id="PF20744">
    <property type="entry name" value="gp37_trimer"/>
    <property type="match status" value="1"/>
</dbReference>
<organism evidence="2">
    <name type="scientific">Salmonella enterica subsp. houtenae serovar 45:g,z51:-</name>
    <dbReference type="NCBI Taxonomy" id="1967611"/>
    <lineage>
        <taxon>Bacteria</taxon>
        <taxon>Pseudomonadati</taxon>
        <taxon>Pseudomonadota</taxon>
        <taxon>Gammaproteobacteria</taxon>
        <taxon>Enterobacterales</taxon>
        <taxon>Enterobacteriaceae</taxon>
        <taxon>Salmonella</taxon>
    </lineage>
</organism>
<reference evidence="2" key="2">
    <citation type="submission" date="2018-07" db="EMBL/GenBank/DDBJ databases">
        <authorList>
            <consortium name="NCBI Pathogen Detection Project"/>
        </authorList>
    </citation>
    <scope>NUCLEOTIDE SEQUENCE</scope>
    <source>
        <strain evidence="2">2584-68</strain>
    </source>
</reference>
<name>A0A736RAE7_SALHO</name>
<comment type="caution">
    <text evidence="2">The sequence shown here is derived from an EMBL/GenBank/DDBJ whole genome shotgun (WGS) entry which is preliminary data.</text>
</comment>
<gene>
    <name evidence="2" type="ORF">GNB58_004893</name>
</gene>
<dbReference type="EMBL" id="DAATAH010000121">
    <property type="protein sequence ID" value="HAE7767766.1"/>
    <property type="molecule type" value="Genomic_DNA"/>
</dbReference>
<evidence type="ECO:0000259" key="1">
    <source>
        <dbReference type="Pfam" id="PF20744"/>
    </source>
</evidence>
<dbReference type="AlphaFoldDB" id="A0A736RAE7"/>
<reference evidence="2" key="1">
    <citation type="journal article" date="2018" name="Genome Biol.">
        <title>SKESA: strategic k-mer extension for scrupulous assemblies.</title>
        <authorList>
            <person name="Souvorov A."/>
            <person name="Agarwala R."/>
            <person name="Lipman D.J."/>
        </authorList>
    </citation>
    <scope>NUCLEOTIDE SEQUENCE</scope>
    <source>
        <strain evidence="2">2584-68</strain>
    </source>
</reference>
<dbReference type="InterPro" id="IPR048388">
    <property type="entry name" value="Gp37_trimer"/>
</dbReference>
<dbReference type="Gene3D" id="6.20.70.20">
    <property type="match status" value="1"/>
</dbReference>
<evidence type="ECO:0000313" key="2">
    <source>
        <dbReference type="EMBL" id="HAE7767766.1"/>
    </source>
</evidence>
<protein>
    <recommendedName>
        <fullName evidence="1">Tail fibre protein gp37 trimerization region domain-containing protein</fullName>
    </recommendedName>
</protein>
<accession>A0A736RAE7</accession>
<feature type="domain" description="Tail fibre protein gp37 trimerization region" evidence="1">
    <location>
        <begin position="15"/>
        <end position="95"/>
    </location>
</feature>
<sequence length="173" mass="19546">MTGNLYLKSDGRLHFVIVNEDGNARMWLYKDKGGDGIRLNNGVDGGGDFLFGKDGEFYSPSHIHAGSALLNANGDTYGSVWGNQYISTWLNNNFATRDNNINTRATWDWVNQNFITNVRYSAERQVGASGVWSYHENTVLTGFNNRDGDYSAESLFWSEIQIYRNGQWLVIGR</sequence>
<proteinExistence type="predicted"/>